<evidence type="ECO:0000256" key="1">
    <source>
        <dbReference type="SAM" id="MobiDB-lite"/>
    </source>
</evidence>
<dbReference type="Proteomes" id="UP000002729">
    <property type="component" value="Unassembled WGS sequence"/>
</dbReference>
<proteinExistence type="predicted"/>
<dbReference type="GeneID" id="20227150"/>
<feature type="non-terminal residue" evidence="2">
    <location>
        <position position="262"/>
    </location>
</feature>
<name>F0YRB9_AURAN</name>
<dbReference type="Gene3D" id="2.160.10.10">
    <property type="entry name" value="Hexapeptide repeat proteins"/>
    <property type="match status" value="1"/>
</dbReference>
<sequence>MEFDEASGNVRYAEAAAREAWPNEWYPLRCADFGPRRSRVRRVKAPAPGRPANYLARAYTKDWKTARLPAPPVARTPVWDHRRDRWHDDAKRGHAAESVELKAADRVPLGHRSLDDVGGAEYAPPPDDGAAPTPTIGHFLEHLEVTKGHYARPTGPPAMASALANLAKHSLGKALRETGTAMERTSKAFVGDLSFWDHVSRHTTAVPVDAQSPCVAESACVAPSATLVGGAAVGAKATVGVGAVVYGPAAVGDGAVIGHGAG</sequence>
<keyword evidence="3" id="KW-1185">Reference proteome</keyword>
<reference evidence="2 3" key="1">
    <citation type="journal article" date="2011" name="Proc. Natl. Acad. Sci. U.S.A.">
        <title>Niche of harmful alga Aureococcus anophagefferens revealed through ecogenomics.</title>
        <authorList>
            <person name="Gobler C.J."/>
            <person name="Berry D.L."/>
            <person name="Dyhrman S.T."/>
            <person name="Wilhelm S.W."/>
            <person name="Salamov A."/>
            <person name="Lobanov A.V."/>
            <person name="Zhang Y."/>
            <person name="Collier J.L."/>
            <person name="Wurch L.L."/>
            <person name="Kustka A.B."/>
            <person name="Dill B.D."/>
            <person name="Shah M."/>
            <person name="VerBerkmoes N.C."/>
            <person name="Kuo A."/>
            <person name="Terry A."/>
            <person name="Pangilinan J."/>
            <person name="Lindquist E.A."/>
            <person name="Lucas S."/>
            <person name="Paulsen I.T."/>
            <person name="Hattenrath-Lehmann T.K."/>
            <person name="Talmage S.C."/>
            <person name="Walker E.A."/>
            <person name="Koch F."/>
            <person name="Burson A.M."/>
            <person name="Marcoval M.A."/>
            <person name="Tang Y.Z."/>
            <person name="Lecleir G.R."/>
            <person name="Coyne K.J."/>
            <person name="Berg G.M."/>
            <person name="Bertrand E.M."/>
            <person name="Saito M.A."/>
            <person name="Gladyshev V.N."/>
            <person name="Grigoriev I.V."/>
        </authorList>
    </citation>
    <scope>NUCLEOTIDE SEQUENCE [LARGE SCALE GENOMIC DNA]</scope>
    <source>
        <strain evidence="3">CCMP 1984</strain>
    </source>
</reference>
<organism evidence="3">
    <name type="scientific">Aureococcus anophagefferens</name>
    <name type="common">Harmful bloom alga</name>
    <dbReference type="NCBI Taxonomy" id="44056"/>
    <lineage>
        <taxon>Eukaryota</taxon>
        <taxon>Sar</taxon>
        <taxon>Stramenopiles</taxon>
        <taxon>Ochrophyta</taxon>
        <taxon>Pelagophyceae</taxon>
        <taxon>Pelagomonadales</taxon>
        <taxon>Pelagomonadaceae</taxon>
        <taxon>Aureococcus</taxon>
    </lineage>
</organism>
<dbReference type="OrthoDB" id="188787at2759"/>
<dbReference type="SUPFAM" id="SSF51161">
    <property type="entry name" value="Trimeric LpxA-like enzymes"/>
    <property type="match status" value="1"/>
</dbReference>
<dbReference type="KEGG" id="aaf:AURANDRAFT_68972"/>
<feature type="region of interest" description="Disordered" evidence="1">
    <location>
        <begin position="115"/>
        <end position="134"/>
    </location>
</feature>
<accession>F0YRB9</accession>
<dbReference type="InterPro" id="IPR011004">
    <property type="entry name" value="Trimer_LpxA-like_sf"/>
</dbReference>
<dbReference type="AlphaFoldDB" id="F0YRB9"/>
<dbReference type="RefSeq" id="XP_009042960.1">
    <property type="nucleotide sequence ID" value="XM_009044712.1"/>
</dbReference>
<dbReference type="InParanoid" id="F0YRB9"/>
<protein>
    <submittedName>
        <fullName evidence="2">Uncharacterized protein</fullName>
    </submittedName>
</protein>
<evidence type="ECO:0000313" key="3">
    <source>
        <dbReference type="Proteomes" id="UP000002729"/>
    </source>
</evidence>
<dbReference type="EMBL" id="GL833607">
    <property type="protein sequence ID" value="EGB02340.1"/>
    <property type="molecule type" value="Genomic_DNA"/>
</dbReference>
<evidence type="ECO:0000313" key="2">
    <source>
        <dbReference type="EMBL" id="EGB02340.1"/>
    </source>
</evidence>
<gene>
    <name evidence="2" type="ORF">AURANDRAFT_68972</name>
</gene>